<dbReference type="InterPro" id="IPR041208">
    <property type="entry name" value="Cap15"/>
</dbReference>
<feature type="transmembrane region" description="Helical" evidence="1">
    <location>
        <begin position="49"/>
        <end position="68"/>
    </location>
</feature>
<dbReference type="EMBL" id="BAABFT010000004">
    <property type="protein sequence ID" value="GAA4321103.1"/>
    <property type="molecule type" value="Genomic_DNA"/>
</dbReference>
<keyword evidence="1" id="KW-0812">Transmembrane</keyword>
<reference evidence="4" key="1">
    <citation type="journal article" date="2019" name="Int. J. Syst. Evol. Microbiol.">
        <title>The Global Catalogue of Microorganisms (GCM) 10K type strain sequencing project: providing services to taxonomists for standard genome sequencing and annotation.</title>
        <authorList>
            <consortium name="The Broad Institute Genomics Platform"/>
            <consortium name="The Broad Institute Genome Sequencing Center for Infectious Disease"/>
            <person name="Wu L."/>
            <person name="Ma J."/>
        </authorList>
    </citation>
    <scope>NUCLEOTIDE SEQUENCE [LARGE SCALE GENOMIC DNA]</scope>
    <source>
        <strain evidence="4">JCM 17705</strain>
    </source>
</reference>
<comment type="caution">
    <text evidence="3">The sequence shown here is derived from an EMBL/GenBank/DDBJ whole genome shotgun (WGS) entry which is preliminary data.</text>
</comment>
<dbReference type="RefSeq" id="WP_345210989.1">
    <property type="nucleotide sequence ID" value="NZ_BAABFT010000004.1"/>
</dbReference>
<evidence type="ECO:0000313" key="3">
    <source>
        <dbReference type="EMBL" id="GAA4321103.1"/>
    </source>
</evidence>
<feature type="transmembrane region" description="Helical" evidence="1">
    <location>
        <begin position="12"/>
        <end position="29"/>
    </location>
</feature>
<feature type="domain" description="CD-NTase-associated protein 15" evidence="2">
    <location>
        <begin position="82"/>
        <end position="202"/>
    </location>
</feature>
<keyword evidence="4" id="KW-1185">Reference proteome</keyword>
<dbReference type="Pfam" id="PF18153">
    <property type="entry name" value="Cap15_CD_rec"/>
    <property type="match status" value="1"/>
</dbReference>
<evidence type="ECO:0000256" key="1">
    <source>
        <dbReference type="SAM" id="Phobius"/>
    </source>
</evidence>
<protein>
    <recommendedName>
        <fullName evidence="2">CD-NTase-associated protein 15 domain-containing protein</fullName>
    </recommendedName>
</protein>
<evidence type="ECO:0000313" key="4">
    <source>
        <dbReference type="Proteomes" id="UP001500582"/>
    </source>
</evidence>
<gene>
    <name evidence="3" type="ORF">GCM10023149_20750</name>
</gene>
<name>A0ABP8GBT9_9SPHI</name>
<evidence type="ECO:0000259" key="2">
    <source>
        <dbReference type="Pfam" id="PF18153"/>
    </source>
</evidence>
<organism evidence="3 4">
    <name type="scientific">Mucilaginibacter gynuensis</name>
    <dbReference type="NCBI Taxonomy" id="1302236"/>
    <lineage>
        <taxon>Bacteria</taxon>
        <taxon>Pseudomonadati</taxon>
        <taxon>Bacteroidota</taxon>
        <taxon>Sphingobacteriia</taxon>
        <taxon>Sphingobacteriales</taxon>
        <taxon>Sphingobacteriaceae</taxon>
        <taxon>Mucilaginibacter</taxon>
    </lineage>
</organism>
<keyword evidence="1" id="KW-0472">Membrane</keyword>
<keyword evidence="1" id="KW-1133">Transmembrane helix</keyword>
<sequence>MNFKYYKTKGIIVLVAILIVVANILIKVFDPYADILIEGRFKEEIKTISDYLDVFGVLGIVGVILWLIDTYLWKTWAFSWLVNLPNISGRYEGILQSDYNGSFQMHIVLEIRQTASQVKINGYFANLGTTLQTSTSYSYSELITKGQDGFYTLSYQFANAPNLTSTQIYQHGGTVSLKYFPDIKSLKGEYYNIRKNLGTIDVTFKDKKLLGRYQ</sequence>
<dbReference type="Proteomes" id="UP001500582">
    <property type="component" value="Unassembled WGS sequence"/>
</dbReference>
<accession>A0ABP8GBT9</accession>
<proteinExistence type="predicted"/>